<dbReference type="OrthoDB" id="3253976at2759"/>
<keyword evidence="2" id="KW-1185">Reference proteome</keyword>
<evidence type="ECO:0000313" key="1">
    <source>
        <dbReference type="EMBL" id="KAF6754833.1"/>
    </source>
</evidence>
<dbReference type="Proteomes" id="UP000521943">
    <property type="component" value="Unassembled WGS sequence"/>
</dbReference>
<dbReference type="EMBL" id="JACGCI010000032">
    <property type="protein sequence ID" value="KAF6754833.1"/>
    <property type="molecule type" value="Genomic_DNA"/>
</dbReference>
<sequence length="279" mass="31548">MPDPSDYPRSSSKWVTSTEMTEFNIKVVFQDTQDFFGTEDLPIPKNISPIIWNHEKAPPGPLSKTVRHFFAYLEDAMNFPLGESSGAIDFAVFLLGMLDYDDDDDDGRRVLHTRKDMTFCMEDGLVDATADATIIERQNSDAYKYILLVQEDRHYAFPVDPEAQLIAQAIGAFWKNSKICDVVTNSELESQTFPGITIAGTAVKFYKITINRDLAMAVESGRFPENETIVHRFVPPARTLSSRGMVPLGNRRLLLQCFEAFKQFMADPPIKTVPLMMDE</sequence>
<comment type="caution">
    <text evidence="1">The sequence shown here is derived from an EMBL/GenBank/DDBJ whole genome shotgun (WGS) entry which is preliminary data.</text>
</comment>
<dbReference type="AlphaFoldDB" id="A0A8H6M414"/>
<name>A0A8H6M414_9AGAR</name>
<protein>
    <submittedName>
        <fullName evidence="1">Uncharacterized protein</fullName>
    </submittedName>
</protein>
<accession>A0A8H6M414</accession>
<proteinExistence type="predicted"/>
<organism evidence="1 2">
    <name type="scientific">Ephemerocybe angulata</name>
    <dbReference type="NCBI Taxonomy" id="980116"/>
    <lineage>
        <taxon>Eukaryota</taxon>
        <taxon>Fungi</taxon>
        <taxon>Dikarya</taxon>
        <taxon>Basidiomycota</taxon>
        <taxon>Agaricomycotina</taxon>
        <taxon>Agaricomycetes</taxon>
        <taxon>Agaricomycetidae</taxon>
        <taxon>Agaricales</taxon>
        <taxon>Agaricineae</taxon>
        <taxon>Psathyrellaceae</taxon>
        <taxon>Ephemerocybe</taxon>
    </lineage>
</organism>
<reference evidence="1 2" key="1">
    <citation type="submission" date="2020-07" db="EMBL/GenBank/DDBJ databases">
        <title>Comparative genomics of pyrophilous fungi reveals a link between fire events and developmental genes.</title>
        <authorList>
            <consortium name="DOE Joint Genome Institute"/>
            <person name="Steindorff A.S."/>
            <person name="Carver A."/>
            <person name="Calhoun S."/>
            <person name="Stillman K."/>
            <person name="Liu H."/>
            <person name="Lipzen A."/>
            <person name="Pangilinan J."/>
            <person name="Labutti K."/>
            <person name="Bruns T.D."/>
            <person name="Grigoriev I.V."/>
        </authorList>
    </citation>
    <scope>NUCLEOTIDE SEQUENCE [LARGE SCALE GENOMIC DNA]</scope>
    <source>
        <strain evidence="1 2">CBS 144469</strain>
    </source>
</reference>
<evidence type="ECO:0000313" key="2">
    <source>
        <dbReference type="Proteomes" id="UP000521943"/>
    </source>
</evidence>
<gene>
    <name evidence="1" type="ORF">DFP72DRAFT_1123360</name>
</gene>